<name>A0A8X6GE65_TRICU</name>
<dbReference type="GO" id="GO:0016020">
    <property type="term" value="C:membrane"/>
    <property type="evidence" value="ECO:0007669"/>
    <property type="project" value="UniProtKB-SubCell"/>
</dbReference>
<sequence length="570" mass="64755">MTAEKNEKSLDVYVIPTESSEQLIKPKSFWHIDKKMIRFKLHYFLFVGGYGAANPYVMVFAKEQIGLSASSLGSVLITQLFMTIFTKLLIGYIADYFNRVKMIICVLTIITALSYFLLLINPTIDRTGARSSIEIPENHLDTMNLCQNNEDIMALMENTTKFSFRESLESNFTEIQTANKQCTLCALDTKSCLKKCMKVELHEYFFTVISNEENSVDFLEGISREKEKLVMYCDQDVFFSLSLCSYHHNNSCQNCSVKYTELLCVSLVEMNQTSQRINSSYMCSLLPEGLKNMFATWIDRKFLKNDLVDTNVYEQDSVTCCETVQKTGAEYGKQRLWGAIGWGAIAPIGGFINDYTKGFVASWCLMGIMWLISIWNIYKLDLVKPHFSKNILKDVGTVLRSKEFLAFEIVIFINGVGAGMIWFYLILFLTSIGDSKLLCGLCLTIQSFVESIPFMFFSGWIIRKIGLFQVCMLALFTYVIRFFWYSQLHNPCSKPGTEATTQSIIFTTHGGLGCGMGCVLAGVGFDYLGGHRTFFITSMYYACGLAFSIFLCFALRRQKGKIKVTSPEQQ</sequence>
<accession>A0A8X6GE65</accession>
<feature type="transmembrane region" description="Helical" evidence="6">
    <location>
        <begin position="504"/>
        <end position="528"/>
    </location>
</feature>
<dbReference type="AlphaFoldDB" id="A0A8X6GE65"/>
<protein>
    <submittedName>
        <fullName evidence="8">Major facilitator superfamily domain-containing protein 6</fullName>
    </submittedName>
</protein>
<keyword evidence="3 6" id="KW-0812">Transmembrane</keyword>
<dbReference type="SUPFAM" id="SSF103473">
    <property type="entry name" value="MFS general substrate transporter"/>
    <property type="match status" value="2"/>
</dbReference>
<evidence type="ECO:0000256" key="6">
    <source>
        <dbReference type="SAM" id="Phobius"/>
    </source>
</evidence>
<proteinExistence type="inferred from homology"/>
<feature type="transmembrane region" description="Helical" evidence="6">
    <location>
        <begin position="467"/>
        <end position="484"/>
    </location>
</feature>
<feature type="transmembrane region" description="Helical" evidence="6">
    <location>
        <begin position="336"/>
        <end position="352"/>
    </location>
</feature>
<comment type="similarity">
    <text evidence="2">Belongs to the major facilitator superfamily. MFSD6 family.</text>
</comment>
<feature type="transmembrane region" description="Helical" evidence="6">
    <location>
        <begin position="534"/>
        <end position="555"/>
    </location>
</feature>
<comment type="subcellular location">
    <subcellularLocation>
        <location evidence="1">Membrane</location>
        <topology evidence="1">Multi-pass membrane protein</topology>
    </subcellularLocation>
</comment>
<evidence type="ECO:0000313" key="9">
    <source>
        <dbReference type="Proteomes" id="UP000887116"/>
    </source>
</evidence>
<dbReference type="Gene3D" id="1.20.1250.20">
    <property type="entry name" value="MFS general substrate transporter like domains"/>
    <property type="match status" value="3"/>
</dbReference>
<feature type="transmembrane region" description="Helical" evidence="6">
    <location>
        <begin position="41"/>
        <end position="61"/>
    </location>
</feature>
<dbReference type="Proteomes" id="UP000887116">
    <property type="component" value="Unassembled WGS sequence"/>
</dbReference>
<keyword evidence="9" id="KW-1185">Reference proteome</keyword>
<dbReference type="InterPro" id="IPR036259">
    <property type="entry name" value="MFS_trans_sf"/>
</dbReference>
<dbReference type="EMBL" id="BMAO01015560">
    <property type="protein sequence ID" value="GFR02567.1"/>
    <property type="molecule type" value="Genomic_DNA"/>
</dbReference>
<feature type="transmembrane region" description="Helical" evidence="6">
    <location>
        <begin position="102"/>
        <end position="120"/>
    </location>
</feature>
<dbReference type="InterPro" id="IPR051717">
    <property type="entry name" value="MFS_MFSD6"/>
</dbReference>
<organism evidence="8 9">
    <name type="scientific">Trichonephila clavata</name>
    <name type="common">Joro spider</name>
    <name type="synonym">Nephila clavata</name>
    <dbReference type="NCBI Taxonomy" id="2740835"/>
    <lineage>
        <taxon>Eukaryota</taxon>
        <taxon>Metazoa</taxon>
        <taxon>Ecdysozoa</taxon>
        <taxon>Arthropoda</taxon>
        <taxon>Chelicerata</taxon>
        <taxon>Arachnida</taxon>
        <taxon>Araneae</taxon>
        <taxon>Araneomorphae</taxon>
        <taxon>Entelegynae</taxon>
        <taxon>Araneoidea</taxon>
        <taxon>Nephilidae</taxon>
        <taxon>Trichonephila</taxon>
    </lineage>
</organism>
<feature type="transmembrane region" description="Helical" evidence="6">
    <location>
        <begin position="404"/>
        <end position="425"/>
    </location>
</feature>
<keyword evidence="4 6" id="KW-1133">Transmembrane helix</keyword>
<dbReference type="OrthoDB" id="6434437at2759"/>
<evidence type="ECO:0000256" key="2">
    <source>
        <dbReference type="ARBA" id="ARBA00005241"/>
    </source>
</evidence>
<evidence type="ECO:0000313" key="8">
    <source>
        <dbReference type="EMBL" id="GFR02567.1"/>
    </source>
</evidence>
<feature type="transmembrane region" description="Helical" evidence="6">
    <location>
        <begin position="67"/>
        <end position="90"/>
    </location>
</feature>
<evidence type="ECO:0000259" key="7">
    <source>
        <dbReference type="Pfam" id="PF12832"/>
    </source>
</evidence>
<feature type="transmembrane region" description="Helical" evidence="6">
    <location>
        <begin position="437"/>
        <end position="461"/>
    </location>
</feature>
<gene>
    <name evidence="8" type="primary">NCL1_31512</name>
    <name evidence="8" type="ORF">TNCT_490361</name>
</gene>
<evidence type="ECO:0000256" key="5">
    <source>
        <dbReference type="ARBA" id="ARBA00023136"/>
    </source>
</evidence>
<keyword evidence="5 6" id="KW-0472">Membrane</keyword>
<evidence type="ECO:0000256" key="4">
    <source>
        <dbReference type="ARBA" id="ARBA00022989"/>
    </source>
</evidence>
<feature type="domain" description="Major facilitator superfamily associated" evidence="7">
    <location>
        <begin position="37"/>
        <end position="488"/>
    </location>
</feature>
<evidence type="ECO:0000256" key="3">
    <source>
        <dbReference type="ARBA" id="ARBA00022692"/>
    </source>
</evidence>
<dbReference type="PANTHER" id="PTHR16172">
    <property type="entry name" value="MAJOR FACILITATOR SUPERFAMILY DOMAIN-CONTAINING PROTEIN 6-LIKE"/>
    <property type="match status" value="1"/>
</dbReference>
<evidence type="ECO:0000256" key="1">
    <source>
        <dbReference type="ARBA" id="ARBA00004141"/>
    </source>
</evidence>
<feature type="transmembrane region" description="Helical" evidence="6">
    <location>
        <begin position="359"/>
        <end position="378"/>
    </location>
</feature>
<dbReference type="PANTHER" id="PTHR16172:SF41">
    <property type="entry name" value="MAJOR FACILITATOR SUPERFAMILY DOMAIN-CONTAINING PROTEIN 6-LIKE"/>
    <property type="match status" value="1"/>
</dbReference>
<dbReference type="InterPro" id="IPR024989">
    <property type="entry name" value="MFS_assoc_dom"/>
</dbReference>
<dbReference type="Pfam" id="PF12832">
    <property type="entry name" value="MFS_1_like"/>
    <property type="match status" value="1"/>
</dbReference>
<comment type="caution">
    <text evidence="8">The sequence shown here is derived from an EMBL/GenBank/DDBJ whole genome shotgun (WGS) entry which is preliminary data.</text>
</comment>
<reference evidence="8" key="1">
    <citation type="submission" date="2020-07" db="EMBL/GenBank/DDBJ databases">
        <title>Multicomponent nature underlies the extraordinary mechanical properties of spider dragline silk.</title>
        <authorList>
            <person name="Kono N."/>
            <person name="Nakamura H."/>
            <person name="Mori M."/>
            <person name="Yoshida Y."/>
            <person name="Ohtoshi R."/>
            <person name="Malay A.D."/>
            <person name="Moran D.A.P."/>
            <person name="Tomita M."/>
            <person name="Numata K."/>
            <person name="Arakawa K."/>
        </authorList>
    </citation>
    <scope>NUCLEOTIDE SEQUENCE</scope>
</reference>